<evidence type="ECO:0000256" key="3">
    <source>
        <dbReference type="ARBA" id="ARBA00021539"/>
    </source>
</evidence>
<protein>
    <recommendedName>
        <fullName evidence="3">Type II secretion system protein J</fullName>
    </recommendedName>
</protein>
<gene>
    <name evidence="10" type="primary">gspJ</name>
    <name evidence="10" type="ORF">CKY28_02815</name>
</gene>
<evidence type="ECO:0000256" key="4">
    <source>
        <dbReference type="ARBA" id="ARBA00022475"/>
    </source>
</evidence>
<dbReference type="InterPro" id="IPR051621">
    <property type="entry name" value="T2SS_protein_J"/>
</dbReference>
<keyword evidence="9" id="KW-0472">Membrane</keyword>
<dbReference type="InterPro" id="IPR010055">
    <property type="entry name" value="T2SS_protein-GspJ"/>
</dbReference>
<sequence>MTERGFTLVEVLVALLIFGMIAAGGVAMLSFSVRAQAATSEKFDDLAALNRTLSVLSADLAQAVDRPARDERGVRRPAFTGEAGPSDPMLRVVRSGWTNLDDAGRPTLQKVAYRVANGALERIAYPQVDGAPPLTPALLLDGVTDLRLRYRYRGAWSDRWDGANGAALPDAIELTVTRTDQRQYRQLFLVGTGYAPPPGFSDALRT</sequence>
<dbReference type="Pfam" id="PF11612">
    <property type="entry name" value="T2SSJ"/>
    <property type="match status" value="1"/>
</dbReference>
<organism evidence="10 11">
    <name type="scientific">Sphingomonas lenta</name>
    <dbReference type="NCBI Taxonomy" id="1141887"/>
    <lineage>
        <taxon>Bacteria</taxon>
        <taxon>Pseudomonadati</taxon>
        <taxon>Pseudomonadota</taxon>
        <taxon>Alphaproteobacteria</taxon>
        <taxon>Sphingomonadales</taxon>
        <taxon>Sphingomonadaceae</taxon>
        <taxon>Sphingomonas</taxon>
    </lineage>
</organism>
<evidence type="ECO:0000313" key="10">
    <source>
        <dbReference type="EMBL" id="PAX09681.1"/>
    </source>
</evidence>
<dbReference type="PRINTS" id="PR00813">
    <property type="entry name" value="BCTERIALGSPG"/>
</dbReference>
<evidence type="ECO:0000256" key="2">
    <source>
        <dbReference type="ARBA" id="ARBA00011084"/>
    </source>
</evidence>
<dbReference type="PANTHER" id="PTHR39583">
    <property type="entry name" value="TYPE II SECRETION SYSTEM PROTEIN J-RELATED"/>
    <property type="match status" value="1"/>
</dbReference>
<dbReference type="PANTHER" id="PTHR39583:SF2">
    <property type="entry name" value="TYPE II SECRETION SYSTEM PROTEIN J"/>
    <property type="match status" value="1"/>
</dbReference>
<dbReference type="OrthoDB" id="9794345at2"/>
<accession>A0A2A2SKY9</accession>
<keyword evidence="11" id="KW-1185">Reference proteome</keyword>
<evidence type="ECO:0000256" key="5">
    <source>
        <dbReference type="ARBA" id="ARBA00022481"/>
    </source>
</evidence>
<dbReference type="GO" id="GO:0015627">
    <property type="term" value="C:type II protein secretion system complex"/>
    <property type="evidence" value="ECO:0007669"/>
    <property type="project" value="InterPro"/>
</dbReference>
<evidence type="ECO:0000256" key="6">
    <source>
        <dbReference type="ARBA" id="ARBA00022519"/>
    </source>
</evidence>
<keyword evidence="6" id="KW-0997">Cell inner membrane</keyword>
<comment type="caution">
    <text evidence="10">The sequence shown here is derived from an EMBL/GenBank/DDBJ whole genome shotgun (WGS) entry which is preliminary data.</text>
</comment>
<dbReference type="InterPro" id="IPR012902">
    <property type="entry name" value="N_methyl_site"/>
</dbReference>
<keyword evidence="8" id="KW-1133">Transmembrane helix</keyword>
<keyword evidence="7" id="KW-0812">Transmembrane</keyword>
<dbReference type="GO" id="GO:0005886">
    <property type="term" value="C:plasma membrane"/>
    <property type="evidence" value="ECO:0007669"/>
    <property type="project" value="UniProtKB-SubCell"/>
</dbReference>
<dbReference type="Proteomes" id="UP000218151">
    <property type="component" value="Unassembled WGS sequence"/>
</dbReference>
<comment type="subcellular location">
    <subcellularLocation>
        <location evidence="1">Cell inner membrane</location>
        <topology evidence="1">Single-pass membrane protein</topology>
    </subcellularLocation>
</comment>
<name>A0A2A2SKY9_9SPHN</name>
<proteinExistence type="inferred from homology"/>
<keyword evidence="4" id="KW-1003">Cell membrane</keyword>
<dbReference type="RefSeq" id="WP_095996789.1">
    <property type="nucleotide sequence ID" value="NZ_NSLI01000001.1"/>
</dbReference>
<dbReference type="NCBIfam" id="TIGR01711">
    <property type="entry name" value="gspJ"/>
    <property type="match status" value="1"/>
</dbReference>
<dbReference type="AlphaFoldDB" id="A0A2A2SKY9"/>
<evidence type="ECO:0000256" key="7">
    <source>
        <dbReference type="ARBA" id="ARBA00022692"/>
    </source>
</evidence>
<dbReference type="EMBL" id="NSLI01000001">
    <property type="protein sequence ID" value="PAX09681.1"/>
    <property type="molecule type" value="Genomic_DNA"/>
</dbReference>
<dbReference type="InterPro" id="IPR000983">
    <property type="entry name" value="Bac_GSPG_pilin"/>
</dbReference>
<dbReference type="Pfam" id="PF07963">
    <property type="entry name" value="N_methyl"/>
    <property type="match status" value="1"/>
</dbReference>
<dbReference type="PROSITE" id="PS00409">
    <property type="entry name" value="PROKAR_NTER_METHYL"/>
    <property type="match status" value="1"/>
</dbReference>
<evidence type="ECO:0000256" key="8">
    <source>
        <dbReference type="ARBA" id="ARBA00022989"/>
    </source>
</evidence>
<dbReference type="GO" id="GO:0015628">
    <property type="term" value="P:protein secretion by the type II secretion system"/>
    <property type="evidence" value="ECO:0007669"/>
    <property type="project" value="InterPro"/>
</dbReference>
<dbReference type="Gene3D" id="3.10.610.10">
    <property type="entry name" value="GSPII I/J protein-like"/>
    <property type="match status" value="1"/>
</dbReference>
<comment type="similarity">
    <text evidence="2">Belongs to the GSP J family.</text>
</comment>
<evidence type="ECO:0000256" key="1">
    <source>
        <dbReference type="ARBA" id="ARBA00004377"/>
    </source>
</evidence>
<evidence type="ECO:0000256" key="9">
    <source>
        <dbReference type="ARBA" id="ARBA00023136"/>
    </source>
</evidence>
<evidence type="ECO:0000313" key="11">
    <source>
        <dbReference type="Proteomes" id="UP000218151"/>
    </source>
</evidence>
<dbReference type="InterPro" id="IPR045584">
    <property type="entry name" value="Pilin-like"/>
</dbReference>
<keyword evidence="5" id="KW-0488">Methylation</keyword>
<dbReference type="NCBIfam" id="TIGR02532">
    <property type="entry name" value="IV_pilin_GFxxxE"/>
    <property type="match status" value="1"/>
</dbReference>
<dbReference type="SUPFAM" id="SSF54523">
    <property type="entry name" value="Pili subunits"/>
    <property type="match status" value="1"/>
</dbReference>
<reference evidence="11" key="1">
    <citation type="submission" date="2017-09" db="EMBL/GenBank/DDBJ databases">
        <authorList>
            <person name="Feng G."/>
            <person name="Zhu H."/>
        </authorList>
    </citation>
    <scope>NUCLEOTIDE SEQUENCE [LARGE SCALE GENOMIC DNA]</scope>
    <source>
        <strain evidence="11">1PNM-20</strain>
    </source>
</reference>